<keyword evidence="4" id="KW-1185">Reference proteome</keyword>
<feature type="signal peptide" evidence="1">
    <location>
        <begin position="1"/>
        <end position="24"/>
    </location>
</feature>
<evidence type="ECO:0000313" key="3">
    <source>
        <dbReference type="EMBL" id="SEC67702.1"/>
    </source>
</evidence>
<accession>A0A1H4UFR1</accession>
<dbReference type="InterPro" id="IPR036937">
    <property type="entry name" value="Adhesion_dom_fimbrial_sf"/>
</dbReference>
<evidence type="ECO:0000259" key="2">
    <source>
        <dbReference type="Pfam" id="PF00419"/>
    </source>
</evidence>
<organism evidence="3 4">
    <name type="scientific">Pseudomonas taetrolens</name>
    <dbReference type="NCBI Taxonomy" id="47884"/>
    <lineage>
        <taxon>Bacteria</taxon>
        <taxon>Pseudomonadati</taxon>
        <taxon>Pseudomonadota</taxon>
        <taxon>Gammaproteobacteria</taxon>
        <taxon>Pseudomonadales</taxon>
        <taxon>Pseudomonadaceae</taxon>
        <taxon>Pseudomonas</taxon>
    </lineage>
</organism>
<name>A0A1H4UFR1_PSETA</name>
<evidence type="ECO:0000256" key="1">
    <source>
        <dbReference type="SAM" id="SignalP"/>
    </source>
</evidence>
<dbReference type="SUPFAM" id="SSF49401">
    <property type="entry name" value="Bacterial adhesins"/>
    <property type="match status" value="1"/>
</dbReference>
<feature type="chain" id="PRO_5047236519" evidence="1">
    <location>
        <begin position="25"/>
        <end position="438"/>
    </location>
</feature>
<dbReference type="Proteomes" id="UP000183155">
    <property type="component" value="Unassembled WGS sequence"/>
</dbReference>
<comment type="caution">
    <text evidence="3">The sequence shown here is derived from an EMBL/GenBank/DDBJ whole genome shotgun (WGS) entry which is preliminary data.</text>
</comment>
<dbReference type="InterPro" id="IPR008966">
    <property type="entry name" value="Adhesion_dom_sf"/>
</dbReference>
<dbReference type="InterPro" id="IPR000259">
    <property type="entry name" value="Adhesion_dom_fimbrial"/>
</dbReference>
<gene>
    <name evidence="3" type="ORF">SAMN04490203_2889</name>
</gene>
<dbReference type="Pfam" id="PF00419">
    <property type="entry name" value="Fimbrial"/>
    <property type="match status" value="1"/>
</dbReference>
<evidence type="ECO:0000313" key="4">
    <source>
        <dbReference type="Proteomes" id="UP000183155"/>
    </source>
</evidence>
<dbReference type="PIRSF" id="PIRSF029766">
    <property type="entry name" value="UCP029766"/>
    <property type="match status" value="1"/>
</dbReference>
<protein>
    <submittedName>
        <fullName evidence="3">Fimbrial protein</fullName>
    </submittedName>
</protein>
<proteinExistence type="predicted"/>
<keyword evidence="1" id="KW-0732">Signal</keyword>
<feature type="domain" description="Fimbrial-type adhesion" evidence="2">
    <location>
        <begin position="261"/>
        <end position="438"/>
    </location>
</feature>
<dbReference type="EMBL" id="FNRS01000001">
    <property type="protein sequence ID" value="SEC67702.1"/>
    <property type="molecule type" value="Genomic_DNA"/>
</dbReference>
<reference evidence="3 4" key="1">
    <citation type="submission" date="2016-10" db="EMBL/GenBank/DDBJ databases">
        <authorList>
            <person name="Varghese N."/>
            <person name="Submissions S."/>
        </authorList>
    </citation>
    <scope>NUCLEOTIDE SEQUENCE [LARGE SCALE GENOMIC DNA]</scope>
    <source>
        <strain evidence="3 4">BS3652</strain>
    </source>
</reference>
<sequence length="438" mass="45519">MTFSRPLLTLLLAFGAVVVSDAQATCKRIYRGTQVLDNNSAQLTFGRINLSSTYLQPVGTPLGSVVVSPAAATGLTSETVMWECDLSDADSIYEVFATNGDDRVGGYWEIGNGSGATINDGLPGYYATWFPYVGIKLTHLNSGLVYSRYWQQAKITAYDTVGTKIQIKAKHLSMVQADLARVSSLPPRTGSGSNWCTTAMAPSEGAGTYNYTCTQPNGYIQFRGGGIASDPVGSDSNKAIAFWGQLNGVAFGMRSAASISYTATCVARNVTPVVTFMPITASELNQGMTRSSDFTIDLECSNTTSSGTATNQTALGIQVAQSAYTQAQSMGLVTSGGGVTHLLSNGYGTDSSVATGVGISLQNASNGTAMNFLGWSSTGTGASGGWYPVLAGASSSGSNMSGYTTYSQTITATLSALPGLTAKPGKVNATAYVLVKVQ</sequence>
<dbReference type="InterPro" id="IPR011228">
    <property type="entry name" value="UCP029766"/>
</dbReference>
<dbReference type="Gene3D" id="2.60.40.1090">
    <property type="entry name" value="Fimbrial-type adhesion domain"/>
    <property type="match status" value="1"/>
</dbReference>